<dbReference type="PROSITE" id="PS00076">
    <property type="entry name" value="PYRIDINE_REDOX_1"/>
    <property type="match status" value="1"/>
</dbReference>
<evidence type="ECO:0000256" key="10">
    <source>
        <dbReference type="ARBA" id="ARBA00023157"/>
    </source>
</evidence>
<dbReference type="AlphaFoldDB" id="A0A383RCC1"/>
<evidence type="ECO:0000256" key="11">
    <source>
        <dbReference type="ARBA" id="ARBA00023284"/>
    </source>
</evidence>
<evidence type="ECO:0000313" key="19">
    <source>
        <dbReference type="EMBL" id="SYX84757.1"/>
    </source>
</evidence>
<dbReference type="NCBIfam" id="TIGR01350">
    <property type="entry name" value="lipoamide_DH"/>
    <property type="match status" value="1"/>
</dbReference>
<evidence type="ECO:0000256" key="6">
    <source>
        <dbReference type="ARBA" id="ARBA00022630"/>
    </source>
</evidence>
<dbReference type="FunFam" id="3.30.390.30:FF:000001">
    <property type="entry name" value="Dihydrolipoyl dehydrogenase"/>
    <property type="match status" value="1"/>
</dbReference>
<evidence type="ECO:0000256" key="1">
    <source>
        <dbReference type="ARBA" id="ARBA00004496"/>
    </source>
</evidence>
<protein>
    <recommendedName>
        <fullName evidence="4 16">Dihydrolipoyl dehydrogenase</fullName>
        <ecNumber evidence="3 16">1.8.1.4</ecNumber>
    </recommendedName>
</protein>
<feature type="binding site" evidence="14">
    <location>
        <begin position="150"/>
        <end position="152"/>
    </location>
    <ligand>
        <name>FAD</name>
        <dbReference type="ChEBI" id="CHEBI:57692"/>
    </ligand>
</feature>
<feature type="binding site" evidence="14">
    <location>
        <position position="51"/>
    </location>
    <ligand>
        <name>FAD</name>
        <dbReference type="ChEBI" id="CHEBI:57692"/>
    </ligand>
</feature>
<dbReference type="InterPro" id="IPR004099">
    <property type="entry name" value="Pyr_nucl-diS_OxRdtase_dimer"/>
</dbReference>
<dbReference type="InterPro" id="IPR036188">
    <property type="entry name" value="FAD/NAD-bd_sf"/>
</dbReference>
<dbReference type="Pfam" id="PF02852">
    <property type="entry name" value="Pyr_redox_dim"/>
    <property type="match status" value="1"/>
</dbReference>
<feature type="binding site" evidence="14">
    <location>
        <position position="114"/>
    </location>
    <ligand>
        <name>FAD</name>
        <dbReference type="ChEBI" id="CHEBI:57692"/>
    </ligand>
</feature>
<evidence type="ECO:0000313" key="20">
    <source>
        <dbReference type="Proteomes" id="UP000304148"/>
    </source>
</evidence>
<dbReference type="PRINTS" id="PR00411">
    <property type="entry name" value="PNDRDTASEI"/>
</dbReference>
<keyword evidence="5" id="KW-0963">Cytoplasm</keyword>
<evidence type="ECO:0000256" key="13">
    <source>
        <dbReference type="PIRSR" id="PIRSR000350-2"/>
    </source>
</evidence>
<dbReference type="EMBL" id="LS992241">
    <property type="protein sequence ID" value="SYX84757.1"/>
    <property type="molecule type" value="Genomic_DNA"/>
</dbReference>
<feature type="binding site" evidence="14">
    <location>
        <position position="321"/>
    </location>
    <ligand>
        <name>FAD</name>
        <dbReference type="ChEBI" id="CHEBI:57692"/>
    </ligand>
</feature>
<gene>
    <name evidence="19" type="primary">lpdV</name>
    <name evidence="19" type="ORF">PBLR_13179</name>
</gene>
<feature type="domain" description="Pyridine nucleotide-disulphide oxidoreductase dimerisation" evidence="17">
    <location>
        <begin position="356"/>
        <end position="464"/>
    </location>
</feature>
<keyword evidence="8 16" id="KW-0560">Oxidoreductase</keyword>
<dbReference type="Gene3D" id="3.50.50.60">
    <property type="entry name" value="FAD/NAD(P)-binding domain"/>
    <property type="match status" value="2"/>
</dbReference>
<evidence type="ECO:0000259" key="18">
    <source>
        <dbReference type="Pfam" id="PF07992"/>
    </source>
</evidence>
<evidence type="ECO:0000256" key="2">
    <source>
        <dbReference type="ARBA" id="ARBA00007532"/>
    </source>
</evidence>
<dbReference type="EC" id="1.8.1.4" evidence="3 16"/>
<evidence type="ECO:0000256" key="7">
    <source>
        <dbReference type="ARBA" id="ARBA00022827"/>
    </source>
</evidence>
<keyword evidence="6 16" id="KW-0285">Flavoprotein</keyword>
<reference evidence="20" key="1">
    <citation type="submission" date="2018-08" db="EMBL/GenBank/DDBJ databases">
        <authorList>
            <person name="Chevrot R."/>
        </authorList>
    </citation>
    <scope>NUCLEOTIDE SEQUENCE [LARGE SCALE GENOMIC DNA]</scope>
</reference>
<evidence type="ECO:0000256" key="16">
    <source>
        <dbReference type="RuleBase" id="RU003692"/>
    </source>
</evidence>
<dbReference type="SUPFAM" id="SSF55424">
    <property type="entry name" value="FAD/NAD-linked reductases, dimerisation (C-terminal) domain"/>
    <property type="match status" value="1"/>
</dbReference>
<name>A0A383RCC1_PAEAL</name>
<comment type="similarity">
    <text evidence="2 16">Belongs to the class-I pyridine nucleotide-disulfide oxidoreductase family.</text>
</comment>
<dbReference type="InterPro" id="IPR016156">
    <property type="entry name" value="FAD/NAD-linked_Rdtase_dimer_sf"/>
</dbReference>
<evidence type="ECO:0000256" key="12">
    <source>
        <dbReference type="ARBA" id="ARBA00049187"/>
    </source>
</evidence>
<organism evidence="19 20">
    <name type="scientific">Paenibacillus alvei</name>
    <name type="common">Bacillus alvei</name>
    <dbReference type="NCBI Taxonomy" id="44250"/>
    <lineage>
        <taxon>Bacteria</taxon>
        <taxon>Bacillati</taxon>
        <taxon>Bacillota</taxon>
        <taxon>Bacilli</taxon>
        <taxon>Bacillales</taxon>
        <taxon>Paenibacillaceae</taxon>
        <taxon>Paenibacillus</taxon>
    </lineage>
</organism>
<evidence type="ECO:0000259" key="17">
    <source>
        <dbReference type="Pfam" id="PF02852"/>
    </source>
</evidence>
<keyword evidence="11 16" id="KW-0676">Redox-active center</keyword>
<keyword evidence="14" id="KW-0547">Nucleotide-binding</keyword>
<dbReference type="PANTHER" id="PTHR22912">
    <property type="entry name" value="DISULFIDE OXIDOREDUCTASE"/>
    <property type="match status" value="1"/>
</dbReference>
<keyword evidence="7 14" id="KW-0274">FAD</keyword>
<dbReference type="GO" id="GO:0005737">
    <property type="term" value="C:cytoplasm"/>
    <property type="evidence" value="ECO:0007669"/>
    <property type="project" value="UniProtKB-SubCell"/>
</dbReference>
<dbReference type="Gene3D" id="3.30.390.30">
    <property type="match status" value="1"/>
</dbReference>
<feature type="binding site" evidence="14">
    <location>
        <begin position="187"/>
        <end position="194"/>
    </location>
    <ligand>
        <name>NAD(+)</name>
        <dbReference type="ChEBI" id="CHEBI:57540"/>
    </ligand>
</feature>
<dbReference type="InterPro" id="IPR001100">
    <property type="entry name" value="Pyr_nuc-diS_OxRdtase"/>
</dbReference>
<dbReference type="RefSeq" id="WP_138186585.1">
    <property type="nucleotide sequence ID" value="NZ_LS992241.1"/>
</dbReference>
<dbReference type="GO" id="GO:0004148">
    <property type="term" value="F:dihydrolipoyl dehydrogenase (NADH) activity"/>
    <property type="evidence" value="ECO:0007669"/>
    <property type="project" value="UniProtKB-EC"/>
</dbReference>
<comment type="subcellular location">
    <subcellularLocation>
        <location evidence="1">Cytoplasm</location>
    </subcellularLocation>
</comment>
<dbReference type="GO" id="GO:0050660">
    <property type="term" value="F:flavin adenine dinucleotide binding"/>
    <property type="evidence" value="ECO:0007669"/>
    <property type="project" value="InterPro"/>
</dbReference>
<keyword evidence="10" id="KW-1015">Disulfide bond</keyword>
<evidence type="ECO:0000256" key="9">
    <source>
        <dbReference type="ARBA" id="ARBA00023027"/>
    </source>
</evidence>
<dbReference type="PIRSF" id="PIRSF000350">
    <property type="entry name" value="Mercury_reductase_MerA"/>
    <property type="match status" value="1"/>
</dbReference>
<dbReference type="Pfam" id="PF07992">
    <property type="entry name" value="Pyr_redox_2"/>
    <property type="match status" value="1"/>
</dbReference>
<sequence length="475" mass="50584">MTKQVDVAILGGGTGGYIAAIAAAQAGKSVAVIEREKLGGTCLHRGCIPSKALLRSAEIYRQAGEAASFGIEIEGRKLRFDRVQARKQKVVDQLHKGVQFLMKKHKIEVIHGVGRIMGPSIFSPRSGSVAVECEEGEAITIVPNHVIIATGSRPRILPGLPVDHPSVVTTDEALEWTELPKRVAILGGGVIGVEWASMLTDFGVEVNVIESAAHLVPQEDKDVSTELQRQLAKRGARIHTQAIVEPEKVQIDPDTGEVKLDITSNGQAIEINADKLLVCIGRQANIENIGLENAGIEYGNGRIIVNEFMQTNESHIYAIGDVIGGLQLAHAASAEGILAVRHICGEADSGIDSRRIPRCIYTAPETASIGWTEKEAVEAGYSINTSKVPFQAIGKAIVQGDTAGFVKIIANADSNDLLGVHIVGPHATELIGEAAVAQWLDATPWEVGEVIHPHPSLSEIMGEAMLAVDGHALNL</sequence>
<keyword evidence="9 14" id="KW-0520">NAD</keyword>
<comment type="miscellaneous">
    <text evidence="16">The active site is a redox-active disulfide bond.</text>
</comment>
<feature type="disulfide bond" description="Redox-active" evidence="15">
    <location>
        <begin position="42"/>
        <end position="47"/>
    </location>
</feature>
<evidence type="ECO:0000256" key="8">
    <source>
        <dbReference type="ARBA" id="ARBA00023002"/>
    </source>
</evidence>
<dbReference type="InterPro" id="IPR012999">
    <property type="entry name" value="Pyr_OxRdtase_I_AS"/>
</dbReference>
<accession>A0A383RCC1</accession>
<dbReference type="InterPro" id="IPR050151">
    <property type="entry name" value="Class-I_Pyr_Nuc-Dis_Oxidored"/>
</dbReference>
<evidence type="ECO:0000256" key="3">
    <source>
        <dbReference type="ARBA" id="ARBA00012608"/>
    </source>
</evidence>
<dbReference type="PRINTS" id="PR00368">
    <property type="entry name" value="FADPNR"/>
</dbReference>
<evidence type="ECO:0000256" key="4">
    <source>
        <dbReference type="ARBA" id="ARBA00016961"/>
    </source>
</evidence>
<dbReference type="InterPro" id="IPR023753">
    <property type="entry name" value="FAD/NAD-binding_dom"/>
</dbReference>
<feature type="binding site" evidence="14">
    <location>
        <position position="210"/>
    </location>
    <ligand>
        <name>NAD(+)</name>
        <dbReference type="ChEBI" id="CHEBI:57540"/>
    </ligand>
</feature>
<dbReference type="SUPFAM" id="SSF51905">
    <property type="entry name" value="FAD/NAD(P)-binding domain"/>
    <property type="match status" value="1"/>
</dbReference>
<dbReference type="PANTHER" id="PTHR22912:SF217">
    <property type="entry name" value="DIHYDROLIPOYL DEHYDROGENASE"/>
    <property type="match status" value="1"/>
</dbReference>
<dbReference type="InterPro" id="IPR006258">
    <property type="entry name" value="Lipoamide_DH"/>
</dbReference>
<evidence type="ECO:0000256" key="14">
    <source>
        <dbReference type="PIRSR" id="PIRSR000350-3"/>
    </source>
</evidence>
<evidence type="ECO:0000256" key="5">
    <source>
        <dbReference type="ARBA" id="ARBA00022490"/>
    </source>
</evidence>
<dbReference type="Proteomes" id="UP000304148">
    <property type="component" value="Chromosome"/>
</dbReference>
<proteinExistence type="inferred from homology"/>
<comment type="catalytic activity">
    <reaction evidence="12 16">
        <text>N(6)-[(R)-dihydrolipoyl]-L-lysyl-[protein] + NAD(+) = N(6)-[(R)-lipoyl]-L-lysyl-[protein] + NADH + H(+)</text>
        <dbReference type="Rhea" id="RHEA:15045"/>
        <dbReference type="Rhea" id="RHEA-COMP:10474"/>
        <dbReference type="Rhea" id="RHEA-COMP:10475"/>
        <dbReference type="ChEBI" id="CHEBI:15378"/>
        <dbReference type="ChEBI" id="CHEBI:57540"/>
        <dbReference type="ChEBI" id="CHEBI:57945"/>
        <dbReference type="ChEBI" id="CHEBI:83099"/>
        <dbReference type="ChEBI" id="CHEBI:83100"/>
        <dbReference type="EC" id="1.8.1.4"/>
    </reaction>
</comment>
<dbReference type="GO" id="GO:0006103">
    <property type="term" value="P:2-oxoglutarate metabolic process"/>
    <property type="evidence" value="ECO:0007669"/>
    <property type="project" value="TreeGrafter"/>
</dbReference>
<comment type="cofactor">
    <cofactor evidence="14 16">
        <name>FAD</name>
        <dbReference type="ChEBI" id="CHEBI:57692"/>
    </cofactor>
    <text evidence="14 16">Binds 1 FAD per subunit.</text>
</comment>
<feature type="binding site" evidence="14">
    <location>
        <position position="281"/>
    </location>
    <ligand>
        <name>NAD(+)</name>
        <dbReference type="ChEBI" id="CHEBI:57540"/>
    </ligand>
</feature>
<feature type="active site" description="Proton acceptor" evidence="13">
    <location>
        <position position="454"/>
    </location>
</feature>
<evidence type="ECO:0000256" key="15">
    <source>
        <dbReference type="PIRSR" id="PIRSR000350-4"/>
    </source>
</evidence>
<feature type="domain" description="FAD/NAD(P)-binding" evidence="18">
    <location>
        <begin position="6"/>
        <end position="336"/>
    </location>
</feature>